<dbReference type="GO" id="GO:0004222">
    <property type="term" value="F:metalloendopeptidase activity"/>
    <property type="evidence" value="ECO:0007669"/>
    <property type="project" value="UniProtKB-UniRule"/>
</dbReference>
<reference evidence="17 18" key="1">
    <citation type="submission" date="2017-02" db="EMBL/GenBank/DDBJ databases">
        <authorList>
            <person name="Peterson S.W."/>
        </authorList>
    </citation>
    <scope>NUCLEOTIDE SEQUENCE [LARGE SCALE GENOMIC DNA]</scope>
    <source>
        <strain evidence="17 18">DSM 15102</strain>
    </source>
</reference>
<comment type="cofactor">
    <cofactor evidence="1 11">
        <name>Zn(2+)</name>
        <dbReference type="ChEBI" id="CHEBI:29105"/>
    </cofactor>
</comment>
<keyword evidence="9" id="KW-0865">Zymogen</keyword>
<keyword evidence="11" id="KW-0964">Secreted</keyword>
<dbReference type="EMBL" id="FUWV01000017">
    <property type="protein sequence ID" value="SJZ90865.1"/>
    <property type="molecule type" value="Genomic_DNA"/>
</dbReference>
<dbReference type="Gene3D" id="3.10.450.40">
    <property type="match status" value="1"/>
</dbReference>
<name>A0A1T4PH56_9FIRM</name>
<feature type="non-terminal residue" evidence="17">
    <location>
        <position position="535"/>
    </location>
</feature>
<keyword evidence="6 11" id="KW-0378">Hydrolase</keyword>
<feature type="active site" description="Proton donor" evidence="10">
    <location>
        <position position="501"/>
    </location>
</feature>
<evidence type="ECO:0000256" key="1">
    <source>
        <dbReference type="ARBA" id="ARBA00001947"/>
    </source>
</evidence>
<dbReference type="CDD" id="cd09597">
    <property type="entry name" value="M4_TLP"/>
    <property type="match status" value="1"/>
</dbReference>
<evidence type="ECO:0000259" key="16">
    <source>
        <dbReference type="Pfam" id="PF07504"/>
    </source>
</evidence>
<feature type="active site" evidence="10">
    <location>
        <position position="398"/>
    </location>
</feature>
<evidence type="ECO:0000313" key="18">
    <source>
        <dbReference type="Proteomes" id="UP000196365"/>
    </source>
</evidence>
<evidence type="ECO:0000259" key="13">
    <source>
        <dbReference type="Pfam" id="PF01447"/>
    </source>
</evidence>
<evidence type="ECO:0000256" key="9">
    <source>
        <dbReference type="ARBA" id="ARBA00023145"/>
    </source>
</evidence>
<feature type="chain" id="PRO_5023156442" description="Neutral metalloproteinase" evidence="11">
    <location>
        <begin position="26"/>
        <end position="535"/>
    </location>
</feature>
<evidence type="ECO:0000256" key="11">
    <source>
        <dbReference type="RuleBase" id="RU366073"/>
    </source>
</evidence>
<dbReference type="AlphaFoldDB" id="A0A1T4PH56"/>
<dbReference type="GO" id="GO:0006508">
    <property type="term" value="P:proteolysis"/>
    <property type="evidence" value="ECO:0007669"/>
    <property type="project" value="UniProtKB-KW"/>
</dbReference>
<dbReference type="InterPro" id="IPR011096">
    <property type="entry name" value="FTP_domain"/>
</dbReference>
<dbReference type="InterPro" id="IPR050728">
    <property type="entry name" value="Zinc_Metalloprotease_M4"/>
</dbReference>
<feature type="domain" description="PepSY" evidence="15">
    <location>
        <begin position="181"/>
        <end position="247"/>
    </location>
</feature>
<evidence type="ECO:0000313" key="17">
    <source>
        <dbReference type="EMBL" id="SJZ90865.1"/>
    </source>
</evidence>
<feature type="domain" description="Peptidase M4 C-terminal" evidence="14">
    <location>
        <begin position="408"/>
        <end position="535"/>
    </location>
</feature>
<keyword evidence="7 11" id="KW-0862">Zinc</keyword>
<keyword evidence="3 11" id="KW-0645">Protease</keyword>
<comment type="function">
    <text evidence="11">Extracellular zinc metalloprotease.</text>
</comment>
<keyword evidence="5 11" id="KW-0732">Signal</keyword>
<comment type="subcellular location">
    <subcellularLocation>
        <location evidence="11">Secreted</location>
    </subcellularLocation>
</comment>
<feature type="region of interest" description="Disordered" evidence="12">
    <location>
        <begin position="35"/>
        <end position="55"/>
    </location>
</feature>
<dbReference type="InterPro" id="IPR023612">
    <property type="entry name" value="Peptidase_M4"/>
</dbReference>
<dbReference type="Pfam" id="PF07504">
    <property type="entry name" value="FTP"/>
    <property type="match status" value="1"/>
</dbReference>
<feature type="domain" description="FTP" evidence="16">
    <location>
        <begin position="119"/>
        <end position="168"/>
    </location>
</feature>
<evidence type="ECO:0000256" key="12">
    <source>
        <dbReference type="SAM" id="MobiDB-lite"/>
    </source>
</evidence>
<evidence type="ECO:0000259" key="14">
    <source>
        <dbReference type="Pfam" id="PF02868"/>
    </source>
</evidence>
<dbReference type="PANTHER" id="PTHR33794">
    <property type="entry name" value="BACILLOLYSIN"/>
    <property type="match status" value="1"/>
</dbReference>
<dbReference type="SUPFAM" id="SSF55486">
    <property type="entry name" value="Metalloproteases ('zincins'), catalytic domain"/>
    <property type="match status" value="1"/>
</dbReference>
<keyword evidence="18" id="KW-1185">Reference proteome</keyword>
<evidence type="ECO:0000256" key="5">
    <source>
        <dbReference type="ARBA" id="ARBA00022729"/>
    </source>
</evidence>
<keyword evidence="8 11" id="KW-0482">Metalloprotease</keyword>
<evidence type="ECO:0000259" key="15">
    <source>
        <dbReference type="Pfam" id="PF03413"/>
    </source>
</evidence>
<dbReference type="InterPro" id="IPR027268">
    <property type="entry name" value="Peptidase_M4/M1_CTD_sf"/>
</dbReference>
<evidence type="ECO:0000256" key="3">
    <source>
        <dbReference type="ARBA" id="ARBA00022670"/>
    </source>
</evidence>
<dbReference type="RefSeq" id="WP_242960316.1">
    <property type="nucleotide sequence ID" value="NZ_FUWV01000017.1"/>
</dbReference>
<dbReference type="EC" id="3.4.24.-" evidence="11"/>
<dbReference type="InterPro" id="IPR013856">
    <property type="entry name" value="Peptidase_M4_domain"/>
</dbReference>
<evidence type="ECO:0000256" key="2">
    <source>
        <dbReference type="ARBA" id="ARBA00009388"/>
    </source>
</evidence>
<dbReference type="InterPro" id="IPR001570">
    <property type="entry name" value="Peptidase_M4_C_domain"/>
</dbReference>
<dbReference type="Pfam" id="PF02868">
    <property type="entry name" value="Peptidase_M4_C"/>
    <property type="match status" value="1"/>
</dbReference>
<evidence type="ECO:0000256" key="10">
    <source>
        <dbReference type="PIRSR" id="PIRSR623612-1"/>
    </source>
</evidence>
<dbReference type="GO" id="GO:0005576">
    <property type="term" value="C:extracellular region"/>
    <property type="evidence" value="ECO:0007669"/>
    <property type="project" value="UniProtKB-SubCell"/>
</dbReference>
<protein>
    <recommendedName>
        <fullName evidence="11">Neutral metalloproteinase</fullName>
        <ecNumber evidence="11">3.4.24.-</ecNumber>
    </recommendedName>
</protein>
<dbReference type="GO" id="GO:0046872">
    <property type="term" value="F:metal ion binding"/>
    <property type="evidence" value="ECO:0007669"/>
    <property type="project" value="UniProtKB-UniRule"/>
</dbReference>
<organism evidence="17 18">
    <name type="scientific">Garciella nitratireducens DSM 15102</name>
    <dbReference type="NCBI Taxonomy" id="1121911"/>
    <lineage>
        <taxon>Bacteria</taxon>
        <taxon>Bacillati</taxon>
        <taxon>Bacillota</taxon>
        <taxon>Clostridia</taxon>
        <taxon>Eubacteriales</taxon>
        <taxon>Eubacteriaceae</taxon>
        <taxon>Garciella</taxon>
    </lineage>
</organism>
<gene>
    <name evidence="17" type="ORF">SAMN02745973_02073</name>
</gene>
<accession>A0A1T4PH56</accession>
<keyword evidence="4" id="KW-0479">Metal-binding</keyword>
<evidence type="ECO:0000256" key="7">
    <source>
        <dbReference type="ARBA" id="ARBA00022833"/>
    </source>
</evidence>
<evidence type="ECO:0000256" key="6">
    <source>
        <dbReference type="ARBA" id="ARBA00022801"/>
    </source>
</evidence>
<feature type="signal peptide" evidence="11">
    <location>
        <begin position="1"/>
        <end position="25"/>
    </location>
</feature>
<dbReference type="Gene3D" id="3.10.170.10">
    <property type="match status" value="1"/>
</dbReference>
<sequence>MKKKVLSLLIIVSMLFSITSLTVLAANKDTDQITKTTTSNSAPTQEGKNQTQKNLNLDKTKTIQKLNTMSKGKLKLREKDGQIFISGKLSYKKTPGKQSAINFLEENKNLFKIDDISKDLQPIEVKKEKTGDTFIKFQQVINGVKTEGNQLNVHFDKNGIIVSVNGNLEENKTITRLGKNKISQNQAVKIAKSLFDYKSLRHTPTVEKIIFTQDNKNYEVYKVNISYLEPTIENYDVYIEAYSGKVLQKESNIRSDGPTTGTGIDVQGKERNLDLYLNKNLYQMKNIVNPATNNILTYTLNHGTQYGYLVENSTNFFGLEDHKASVSAHYYADKVVDFYKNLFNRNSIDNNKMPIRSFTHYDRNYNNAFWSGNEMVYGDGDGVNFTYLSGDLDVVGHEMTHGVIQHSADLYYHNQSGALNESIADVFGVLISTYDKYNVASGGNWKFNEQDWVVGDDIYTPNIPGDALRSLSNPTLYGQPDHMNNYRNLPDTEDGDNGGVHINSGIPNKAAYLIAKEIGMKKTAQIYYWALTNYM</sequence>
<dbReference type="Pfam" id="PF01447">
    <property type="entry name" value="Peptidase_M4"/>
    <property type="match status" value="1"/>
</dbReference>
<evidence type="ECO:0000256" key="8">
    <source>
        <dbReference type="ARBA" id="ARBA00023049"/>
    </source>
</evidence>
<evidence type="ECO:0000256" key="4">
    <source>
        <dbReference type="ARBA" id="ARBA00022723"/>
    </source>
</evidence>
<dbReference type="Proteomes" id="UP000196365">
    <property type="component" value="Unassembled WGS sequence"/>
</dbReference>
<dbReference type="PANTHER" id="PTHR33794:SF1">
    <property type="entry name" value="BACILLOLYSIN"/>
    <property type="match status" value="1"/>
</dbReference>
<dbReference type="PRINTS" id="PR00730">
    <property type="entry name" value="THERMOLYSIN"/>
</dbReference>
<proteinExistence type="inferred from homology"/>
<dbReference type="InterPro" id="IPR025711">
    <property type="entry name" value="PepSY"/>
</dbReference>
<dbReference type="Gene3D" id="3.10.450.490">
    <property type="match status" value="1"/>
</dbReference>
<comment type="similarity">
    <text evidence="2 11">Belongs to the peptidase M4 family.</text>
</comment>
<feature type="domain" description="Peptidase M4" evidence="13">
    <location>
        <begin position="260"/>
        <end position="405"/>
    </location>
</feature>
<dbReference type="Pfam" id="PF03413">
    <property type="entry name" value="PepSY"/>
    <property type="match status" value="1"/>
</dbReference>
<dbReference type="Gene3D" id="1.10.390.10">
    <property type="entry name" value="Neutral Protease Domain 2"/>
    <property type="match status" value="1"/>
</dbReference>